<proteinExistence type="predicted"/>
<dbReference type="InterPro" id="IPR049730">
    <property type="entry name" value="SNF2/RAD54-like_C"/>
</dbReference>
<keyword evidence="5" id="KW-0378">Hydrolase</keyword>
<gene>
    <name evidence="13" type="ORF">GUITHDRAFT_70888</name>
</gene>
<dbReference type="InterPro" id="IPR001841">
    <property type="entry name" value="Znf_RING"/>
</dbReference>
<accession>L1JD72</accession>
<dbReference type="InterPro" id="IPR014001">
    <property type="entry name" value="Helicase_ATP-bd"/>
</dbReference>
<evidence type="ECO:0000313" key="15">
    <source>
        <dbReference type="Proteomes" id="UP000011087"/>
    </source>
</evidence>
<feature type="domain" description="Helicase ATP-binding" evidence="11">
    <location>
        <begin position="1"/>
        <end position="203"/>
    </location>
</feature>
<evidence type="ECO:0000256" key="8">
    <source>
        <dbReference type="ARBA" id="ARBA00022840"/>
    </source>
</evidence>
<dbReference type="InterPro" id="IPR001650">
    <property type="entry name" value="Helicase_C-like"/>
</dbReference>
<dbReference type="GO" id="GO:0006281">
    <property type="term" value="P:DNA repair"/>
    <property type="evidence" value="ECO:0007669"/>
    <property type="project" value="TreeGrafter"/>
</dbReference>
<reference evidence="15" key="2">
    <citation type="submission" date="2012-11" db="EMBL/GenBank/DDBJ databases">
        <authorList>
            <person name="Kuo A."/>
            <person name="Curtis B.A."/>
            <person name="Tanifuji G."/>
            <person name="Burki F."/>
            <person name="Gruber A."/>
            <person name="Irimia M."/>
            <person name="Maruyama S."/>
            <person name="Arias M.C."/>
            <person name="Ball S.G."/>
            <person name="Gile G.H."/>
            <person name="Hirakawa Y."/>
            <person name="Hopkins J.F."/>
            <person name="Rensing S.A."/>
            <person name="Schmutz J."/>
            <person name="Symeonidi A."/>
            <person name="Elias M."/>
            <person name="Eveleigh R.J."/>
            <person name="Herman E.K."/>
            <person name="Klute M.J."/>
            <person name="Nakayama T."/>
            <person name="Obornik M."/>
            <person name="Reyes-Prieto A."/>
            <person name="Armbrust E.V."/>
            <person name="Aves S.J."/>
            <person name="Beiko R.G."/>
            <person name="Coutinho P."/>
            <person name="Dacks J.B."/>
            <person name="Durnford D.G."/>
            <person name="Fast N.M."/>
            <person name="Green B.R."/>
            <person name="Grisdale C."/>
            <person name="Hempe F."/>
            <person name="Henrissat B."/>
            <person name="Hoppner M.P."/>
            <person name="Ishida K.-I."/>
            <person name="Kim E."/>
            <person name="Koreny L."/>
            <person name="Kroth P.G."/>
            <person name="Liu Y."/>
            <person name="Malik S.-B."/>
            <person name="Maier U.G."/>
            <person name="McRose D."/>
            <person name="Mock T."/>
            <person name="Neilson J.A."/>
            <person name="Onodera N.T."/>
            <person name="Poole A.M."/>
            <person name="Pritham E.J."/>
            <person name="Richards T.A."/>
            <person name="Rocap G."/>
            <person name="Roy S.W."/>
            <person name="Sarai C."/>
            <person name="Schaack S."/>
            <person name="Shirato S."/>
            <person name="Slamovits C.H."/>
            <person name="Spencer D.F."/>
            <person name="Suzuki S."/>
            <person name="Worden A.Z."/>
            <person name="Zauner S."/>
            <person name="Barry K."/>
            <person name="Bell C."/>
            <person name="Bharti A.K."/>
            <person name="Crow J.A."/>
            <person name="Grimwood J."/>
            <person name="Kramer R."/>
            <person name="Lindquist E."/>
            <person name="Lucas S."/>
            <person name="Salamov A."/>
            <person name="McFadden G.I."/>
            <person name="Lane C.E."/>
            <person name="Keeling P.J."/>
            <person name="Gray M.W."/>
            <person name="Grigoriev I.V."/>
            <person name="Archibald J.M."/>
        </authorList>
    </citation>
    <scope>NUCLEOTIDE SEQUENCE</scope>
    <source>
        <strain evidence="15">CCMP2712</strain>
    </source>
</reference>
<dbReference type="GO" id="GO:0016787">
    <property type="term" value="F:hydrolase activity"/>
    <property type="evidence" value="ECO:0007669"/>
    <property type="project" value="UniProtKB-KW"/>
</dbReference>
<dbReference type="PROSITE" id="PS51194">
    <property type="entry name" value="HELICASE_CTER"/>
    <property type="match status" value="1"/>
</dbReference>
<sequence>MGLGKTITVLALVVADRTAELEEEEGSRALGQGAEEDDCADLIRGLENLNLASSSSSPPPLDYFKTHRSQGPTLIVCPLSVLQNWRKQIQTHTNDRLKVLVFHGPMRTKDPELLKEQDIVLSTYPVLASEFSRQARGEQASVLHSFQWRRVVLDEGHVICNPKAKQSRAVLQLNAERRWVVTGTPLQNKLDDLYSLFAFLQIYPFKGFDIHRVLQDFEWFRCLISDPARSKVASRREQGLSIVRSILGTYCLRRSKTQKIGGKPILQLPKKQEIVRHLELSEEEQEIYDALFQSGKAMLRTYIKEGTVMSHYTKILERLVRLRQLCCHKQLLPATELNPSNLSASDIAEECCVCLEPIERAVITKCAHIFCKGCLAREGGEEGVYMSTKLKAILSEIEQLRETAPGDKVVIFSQFTSFLDIIESSLVPGTFAKLDGRLTRAKRDHVIESFQNDQQLQILLISMKAGGTGLNLVVANHVFITDLWWNSAVEKQASSSSPPCTLLHSFAMDRVYRLGQTKDVRVVKFVITGTIEERILELQHKKEQLIAGAMSVSSKGELQRVRTQDLNFLFR</sequence>
<keyword evidence="8" id="KW-0067">ATP-binding</keyword>
<dbReference type="SUPFAM" id="SSF52540">
    <property type="entry name" value="P-loop containing nucleoside triphosphate hydrolases"/>
    <property type="match status" value="2"/>
</dbReference>
<evidence type="ECO:0000313" key="13">
    <source>
        <dbReference type="EMBL" id="EKX46055.1"/>
    </source>
</evidence>
<organism evidence="13">
    <name type="scientific">Guillardia theta (strain CCMP2712)</name>
    <name type="common">Cryptophyte</name>
    <dbReference type="NCBI Taxonomy" id="905079"/>
    <lineage>
        <taxon>Eukaryota</taxon>
        <taxon>Cryptophyceae</taxon>
        <taxon>Pyrenomonadales</taxon>
        <taxon>Geminigeraceae</taxon>
        <taxon>Guillardia</taxon>
    </lineage>
</organism>
<evidence type="ECO:0000256" key="7">
    <source>
        <dbReference type="ARBA" id="ARBA00022833"/>
    </source>
</evidence>
<dbReference type="SUPFAM" id="SSF57850">
    <property type="entry name" value="RING/U-box"/>
    <property type="match status" value="1"/>
</dbReference>
<keyword evidence="4 9" id="KW-0863">Zinc-finger</keyword>
<evidence type="ECO:0000259" key="10">
    <source>
        <dbReference type="PROSITE" id="PS50089"/>
    </source>
</evidence>
<dbReference type="PROSITE" id="PS50089">
    <property type="entry name" value="ZF_RING_2"/>
    <property type="match status" value="1"/>
</dbReference>
<dbReference type="InterPro" id="IPR017907">
    <property type="entry name" value="Znf_RING_CS"/>
</dbReference>
<dbReference type="SMART" id="SM00487">
    <property type="entry name" value="DEXDc"/>
    <property type="match status" value="1"/>
</dbReference>
<reference evidence="14" key="3">
    <citation type="submission" date="2016-03" db="UniProtKB">
        <authorList>
            <consortium name="EnsemblProtists"/>
        </authorList>
    </citation>
    <scope>IDENTIFICATION</scope>
</reference>
<name>L1JD72_GUITC</name>
<keyword evidence="15" id="KW-1185">Reference proteome</keyword>
<dbReference type="PaxDb" id="55529-EKX46055"/>
<dbReference type="Gene3D" id="3.30.40.10">
    <property type="entry name" value="Zinc/RING finger domain, C3HC4 (zinc finger)"/>
    <property type="match status" value="1"/>
</dbReference>
<dbReference type="GO" id="GO:0005634">
    <property type="term" value="C:nucleus"/>
    <property type="evidence" value="ECO:0007669"/>
    <property type="project" value="TreeGrafter"/>
</dbReference>
<keyword evidence="7" id="KW-0862">Zinc</keyword>
<dbReference type="InterPro" id="IPR027417">
    <property type="entry name" value="P-loop_NTPase"/>
</dbReference>
<dbReference type="GO" id="GO:0004386">
    <property type="term" value="F:helicase activity"/>
    <property type="evidence" value="ECO:0007669"/>
    <property type="project" value="UniProtKB-KW"/>
</dbReference>
<comment type="subcellular location">
    <subcellularLocation>
        <location evidence="1">Plastid</location>
        <location evidence="1">Chloroplast</location>
    </subcellularLocation>
</comment>
<keyword evidence="3" id="KW-0547">Nucleotide-binding</keyword>
<evidence type="ECO:0000256" key="5">
    <source>
        <dbReference type="ARBA" id="ARBA00022801"/>
    </source>
</evidence>
<dbReference type="GO" id="GO:0009507">
    <property type="term" value="C:chloroplast"/>
    <property type="evidence" value="ECO:0007669"/>
    <property type="project" value="UniProtKB-SubCell"/>
</dbReference>
<evidence type="ECO:0000259" key="11">
    <source>
        <dbReference type="PROSITE" id="PS51192"/>
    </source>
</evidence>
<dbReference type="PANTHER" id="PTHR45626">
    <property type="entry name" value="TRANSCRIPTION TERMINATION FACTOR 2-RELATED"/>
    <property type="match status" value="1"/>
</dbReference>
<dbReference type="GO" id="GO:0008270">
    <property type="term" value="F:zinc ion binding"/>
    <property type="evidence" value="ECO:0007669"/>
    <property type="project" value="UniProtKB-KW"/>
</dbReference>
<dbReference type="GO" id="GO:0008094">
    <property type="term" value="F:ATP-dependent activity, acting on DNA"/>
    <property type="evidence" value="ECO:0007669"/>
    <property type="project" value="TreeGrafter"/>
</dbReference>
<dbReference type="PANTHER" id="PTHR45626:SF17">
    <property type="entry name" value="HELICASE-LIKE TRANSCRIPTION FACTOR"/>
    <property type="match status" value="1"/>
</dbReference>
<feature type="domain" description="RING-type" evidence="10">
    <location>
        <begin position="351"/>
        <end position="375"/>
    </location>
</feature>
<dbReference type="InterPro" id="IPR013083">
    <property type="entry name" value="Znf_RING/FYVE/PHD"/>
</dbReference>
<dbReference type="SMART" id="SM00490">
    <property type="entry name" value="HELICc"/>
    <property type="match status" value="1"/>
</dbReference>
<dbReference type="EnsemblProtists" id="EKX46055">
    <property type="protein sequence ID" value="EKX46055"/>
    <property type="gene ID" value="GUITHDRAFT_70888"/>
</dbReference>
<dbReference type="Gene3D" id="3.40.50.10810">
    <property type="entry name" value="Tandem AAA-ATPase domain"/>
    <property type="match status" value="1"/>
</dbReference>
<dbReference type="OMA" id="NWMITRE"/>
<dbReference type="InterPro" id="IPR000330">
    <property type="entry name" value="SNF2_N"/>
</dbReference>
<keyword evidence="6" id="KW-0347">Helicase</keyword>
<evidence type="ECO:0000256" key="4">
    <source>
        <dbReference type="ARBA" id="ARBA00022771"/>
    </source>
</evidence>
<evidence type="ECO:0000259" key="12">
    <source>
        <dbReference type="PROSITE" id="PS51194"/>
    </source>
</evidence>
<evidence type="ECO:0000256" key="3">
    <source>
        <dbReference type="ARBA" id="ARBA00022741"/>
    </source>
</evidence>
<protein>
    <submittedName>
        <fullName evidence="13 14">Uncharacterized protein</fullName>
    </submittedName>
</protein>
<dbReference type="Proteomes" id="UP000011087">
    <property type="component" value="Unassembled WGS sequence"/>
</dbReference>
<dbReference type="InterPro" id="IPR050628">
    <property type="entry name" value="SNF2_RAD54_helicase_TF"/>
</dbReference>
<dbReference type="PROSITE" id="PS00518">
    <property type="entry name" value="ZF_RING_1"/>
    <property type="match status" value="1"/>
</dbReference>
<dbReference type="InterPro" id="IPR038718">
    <property type="entry name" value="SNF2-like_sf"/>
</dbReference>
<dbReference type="HOGENOM" id="CLU_000315_2_8_1"/>
<evidence type="ECO:0000256" key="9">
    <source>
        <dbReference type="PROSITE-ProRule" id="PRU00175"/>
    </source>
</evidence>
<feature type="domain" description="Helicase C-terminal" evidence="12">
    <location>
        <begin position="389"/>
        <end position="562"/>
    </location>
</feature>
<evidence type="ECO:0000256" key="1">
    <source>
        <dbReference type="ARBA" id="ARBA00004229"/>
    </source>
</evidence>
<dbReference type="Pfam" id="PF00176">
    <property type="entry name" value="SNF2-rel_dom"/>
    <property type="match status" value="1"/>
</dbReference>
<dbReference type="STRING" id="905079.L1JD72"/>
<dbReference type="Pfam" id="PF00271">
    <property type="entry name" value="Helicase_C"/>
    <property type="match status" value="1"/>
</dbReference>
<dbReference type="GO" id="GO:0005524">
    <property type="term" value="F:ATP binding"/>
    <property type="evidence" value="ECO:0007669"/>
    <property type="project" value="UniProtKB-KW"/>
</dbReference>
<dbReference type="Gene3D" id="3.40.50.300">
    <property type="entry name" value="P-loop containing nucleotide triphosphate hydrolases"/>
    <property type="match status" value="1"/>
</dbReference>
<keyword evidence="2" id="KW-0479">Metal-binding</keyword>
<evidence type="ECO:0000256" key="6">
    <source>
        <dbReference type="ARBA" id="ARBA00022806"/>
    </source>
</evidence>
<dbReference type="eggNOG" id="KOG1001">
    <property type="taxonomic scope" value="Eukaryota"/>
</dbReference>
<evidence type="ECO:0000313" key="14">
    <source>
        <dbReference type="EnsemblProtists" id="EKX46055"/>
    </source>
</evidence>
<reference evidence="13 15" key="1">
    <citation type="journal article" date="2012" name="Nature">
        <title>Algal genomes reveal evolutionary mosaicism and the fate of nucleomorphs.</title>
        <authorList>
            <consortium name="DOE Joint Genome Institute"/>
            <person name="Curtis B.A."/>
            <person name="Tanifuji G."/>
            <person name="Burki F."/>
            <person name="Gruber A."/>
            <person name="Irimia M."/>
            <person name="Maruyama S."/>
            <person name="Arias M.C."/>
            <person name="Ball S.G."/>
            <person name="Gile G.H."/>
            <person name="Hirakawa Y."/>
            <person name="Hopkins J.F."/>
            <person name="Kuo A."/>
            <person name="Rensing S.A."/>
            <person name="Schmutz J."/>
            <person name="Symeonidi A."/>
            <person name="Elias M."/>
            <person name="Eveleigh R.J."/>
            <person name="Herman E.K."/>
            <person name="Klute M.J."/>
            <person name="Nakayama T."/>
            <person name="Obornik M."/>
            <person name="Reyes-Prieto A."/>
            <person name="Armbrust E.V."/>
            <person name="Aves S.J."/>
            <person name="Beiko R.G."/>
            <person name="Coutinho P."/>
            <person name="Dacks J.B."/>
            <person name="Durnford D.G."/>
            <person name="Fast N.M."/>
            <person name="Green B.R."/>
            <person name="Grisdale C.J."/>
            <person name="Hempel F."/>
            <person name="Henrissat B."/>
            <person name="Hoppner M.P."/>
            <person name="Ishida K."/>
            <person name="Kim E."/>
            <person name="Koreny L."/>
            <person name="Kroth P.G."/>
            <person name="Liu Y."/>
            <person name="Malik S.B."/>
            <person name="Maier U.G."/>
            <person name="McRose D."/>
            <person name="Mock T."/>
            <person name="Neilson J.A."/>
            <person name="Onodera N.T."/>
            <person name="Poole A.M."/>
            <person name="Pritham E.J."/>
            <person name="Richards T.A."/>
            <person name="Rocap G."/>
            <person name="Roy S.W."/>
            <person name="Sarai C."/>
            <person name="Schaack S."/>
            <person name="Shirato S."/>
            <person name="Slamovits C.H."/>
            <person name="Spencer D.F."/>
            <person name="Suzuki S."/>
            <person name="Worden A.Z."/>
            <person name="Zauner S."/>
            <person name="Barry K."/>
            <person name="Bell C."/>
            <person name="Bharti A.K."/>
            <person name="Crow J.A."/>
            <person name="Grimwood J."/>
            <person name="Kramer R."/>
            <person name="Lindquist E."/>
            <person name="Lucas S."/>
            <person name="Salamov A."/>
            <person name="McFadden G.I."/>
            <person name="Lane C.E."/>
            <person name="Keeling P.J."/>
            <person name="Gray M.W."/>
            <person name="Grigoriev I.V."/>
            <person name="Archibald J.M."/>
        </authorList>
    </citation>
    <scope>NUCLEOTIDE SEQUENCE</scope>
    <source>
        <strain evidence="13 15">CCMP2712</strain>
    </source>
</reference>
<dbReference type="EMBL" id="JH992996">
    <property type="protein sequence ID" value="EKX46055.1"/>
    <property type="molecule type" value="Genomic_DNA"/>
</dbReference>
<dbReference type="AlphaFoldDB" id="L1JD72"/>
<evidence type="ECO:0000256" key="2">
    <source>
        <dbReference type="ARBA" id="ARBA00022723"/>
    </source>
</evidence>
<dbReference type="CDD" id="cd18008">
    <property type="entry name" value="DEXDc_SHPRH-like"/>
    <property type="match status" value="1"/>
</dbReference>
<dbReference type="KEGG" id="gtt:GUITHDRAFT_70888"/>
<dbReference type="RefSeq" id="XP_005833035.1">
    <property type="nucleotide sequence ID" value="XM_005832978.1"/>
</dbReference>
<dbReference type="GeneID" id="17302633"/>
<dbReference type="CDD" id="cd18793">
    <property type="entry name" value="SF2_C_SNF"/>
    <property type="match status" value="1"/>
</dbReference>
<dbReference type="OrthoDB" id="276744at2759"/>
<dbReference type="PROSITE" id="PS51192">
    <property type="entry name" value="HELICASE_ATP_BIND_1"/>
    <property type="match status" value="1"/>
</dbReference>